<feature type="signal peptide" evidence="1">
    <location>
        <begin position="1"/>
        <end position="27"/>
    </location>
</feature>
<accession>A0ABM0K9D6</accession>
<feature type="chain" id="PRO_5046567946" evidence="1">
    <location>
        <begin position="28"/>
        <end position="144"/>
    </location>
</feature>
<proteinExistence type="predicted"/>
<evidence type="ECO:0000313" key="2">
    <source>
        <dbReference type="Proteomes" id="UP000694888"/>
    </source>
</evidence>
<dbReference type="Proteomes" id="UP000694888">
    <property type="component" value="Unplaced"/>
</dbReference>
<organism evidence="2 3">
    <name type="scientific">Aplysia californica</name>
    <name type="common">California sea hare</name>
    <dbReference type="NCBI Taxonomy" id="6500"/>
    <lineage>
        <taxon>Eukaryota</taxon>
        <taxon>Metazoa</taxon>
        <taxon>Spiralia</taxon>
        <taxon>Lophotrochozoa</taxon>
        <taxon>Mollusca</taxon>
        <taxon>Gastropoda</taxon>
        <taxon>Heterobranchia</taxon>
        <taxon>Euthyneura</taxon>
        <taxon>Tectipleura</taxon>
        <taxon>Aplysiida</taxon>
        <taxon>Aplysioidea</taxon>
        <taxon>Aplysiidae</taxon>
        <taxon>Aplysia</taxon>
    </lineage>
</organism>
<sequence>MSVSVPAATAVIAIAVCLALTCHTVTSSVSPGCRIVIDRCLQASRRFNNQSDCGSLKKAMECFDHDLCKLEDDTGGGSDSAINEEMKLVFALLQSVNDQYNKFCTMTTSDDHNLADPPNVSKALFIGCALLYIRYAFQSLSNYS</sequence>
<gene>
    <name evidence="3" type="primary">LOC101861252</name>
</gene>
<name>A0ABM0K9D6_APLCA</name>
<dbReference type="RefSeq" id="XP_005112010.2">
    <property type="nucleotide sequence ID" value="XM_005111953.3"/>
</dbReference>
<evidence type="ECO:0000256" key="1">
    <source>
        <dbReference type="SAM" id="SignalP"/>
    </source>
</evidence>
<keyword evidence="1" id="KW-0732">Signal</keyword>
<protein>
    <submittedName>
        <fullName evidence="3">Uncharacterized protein LOC101861252</fullName>
    </submittedName>
</protein>
<dbReference type="GeneID" id="101861252"/>
<evidence type="ECO:0000313" key="3">
    <source>
        <dbReference type="RefSeq" id="XP_005112010.2"/>
    </source>
</evidence>
<reference evidence="3" key="1">
    <citation type="submission" date="2025-08" db="UniProtKB">
        <authorList>
            <consortium name="RefSeq"/>
        </authorList>
    </citation>
    <scope>IDENTIFICATION</scope>
</reference>
<keyword evidence="2" id="KW-1185">Reference proteome</keyword>